<evidence type="ECO:0000256" key="3">
    <source>
        <dbReference type="ARBA" id="ARBA00023163"/>
    </source>
</evidence>
<dbReference type="SUPFAM" id="SSF53822">
    <property type="entry name" value="Periplasmic binding protein-like I"/>
    <property type="match status" value="1"/>
</dbReference>
<dbReference type="PROSITE" id="PS50932">
    <property type="entry name" value="HTH_LACI_2"/>
    <property type="match status" value="1"/>
</dbReference>
<dbReference type="InterPro" id="IPR000843">
    <property type="entry name" value="HTH_LacI"/>
</dbReference>
<evidence type="ECO:0000256" key="2">
    <source>
        <dbReference type="ARBA" id="ARBA00023125"/>
    </source>
</evidence>
<evidence type="ECO:0000256" key="1">
    <source>
        <dbReference type="ARBA" id="ARBA00023015"/>
    </source>
</evidence>
<evidence type="ECO:0000259" key="4">
    <source>
        <dbReference type="PROSITE" id="PS50932"/>
    </source>
</evidence>
<dbReference type="AlphaFoldDB" id="A0A0D8HJI7"/>
<keyword evidence="6" id="KW-1185">Reference proteome</keyword>
<accession>A0A0D8HJI7</accession>
<keyword evidence="1" id="KW-0805">Transcription regulation</keyword>
<dbReference type="STRING" id="1280514.AXFE_10160"/>
<dbReference type="PANTHER" id="PTHR30146:SF109">
    <property type="entry name" value="HTH-TYPE TRANSCRIPTIONAL REGULATOR GALS"/>
    <property type="match status" value="1"/>
</dbReference>
<dbReference type="InterPro" id="IPR028082">
    <property type="entry name" value="Peripla_BP_I"/>
</dbReference>
<feature type="domain" description="HTH lacI-type" evidence="4">
    <location>
        <begin position="7"/>
        <end position="61"/>
    </location>
</feature>
<dbReference type="RefSeq" id="WP_052604771.1">
    <property type="nucleotide sequence ID" value="NZ_JXYS01000025.1"/>
</dbReference>
<dbReference type="SMART" id="SM00354">
    <property type="entry name" value="HTH_LACI"/>
    <property type="match status" value="1"/>
</dbReference>
<dbReference type="PANTHER" id="PTHR30146">
    <property type="entry name" value="LACI-RELATED TRANSCRIPTIONAL REPRESSOR"/>
    <property type="match status" value="1"/>
</dbReference>
<sequence>MLKHSRVNIFDVANHAGVAVSTVSRVLNGSTKVSDATRAKVLLAIETLDFKPSRLASSLSKGRFDNVAIVAPFLTRPSVVTRIDGALDFLDQTGHSTVLYSVSKTSQRDHYFEALMDQHEATGVIVISVPMMPEHIRKFQSAGVALSLVDTIGEGTAQVTIDDQLGGRLATNHLIEEGHSRIGFIGDLIKGESLKFSSSRERLIGMVQALTANGLTHDESLVKLGDHSAEAARVCAQQLLESANPPSAIFAASDTQAIGALVAAESLGRKVPQDLAIIGFDDLEVTSLLDLSTVRQHLHESGRLGAQRLTTLMEGKKIDEPTLLMDIEVVVRSSTKGERGSSLSRIIS</sequence>
<comment type="caution">
    <text evidence="5">The sequence shown here is derived from an EMBL/GenBank/DDBJ whole genome shotgun (WGS) entry which is preliminary data.</text>
</comment>
<dbReference type="InterPro" id="IPR010982">
    <property type="entry name" value="Lambda_DNA-bd_dom_sf"/>
</dbReference>
<dbReference type="Pfam" id="PF13377">
    <property type="entry name" value="Peripla_BP_3"/>
    <property type="match status" value="1"/>
</dbReference>
<evidence type="ECO:0000313" key="5">
    <source>
        <dbReference type="EMBL" id="KJF18115.1"/>
    </source>
</evidence>
<dbReference type="CDD" id="cd06267">
    <property type="entry name" value="PBP1_LacI_sugar_binding-like"/>
    <property type="match status" value="1"/>
</dbReference>
<dbReference type="GO" id="GO:0003700">
    <property type="term" value="F:DNA-binding transcription factor activity"/>
    <property type="evidence" value="ECO:0007669"/>
    <property type="project" value="TreeGrafter"/>
</dbReference>
<reference evidence="5 6" key="1">
    <citation type="submission" date="2015-01" db="EMBL/GenBank/DDBJ databases">
        <title>Draft genome of the acidophilic iron oxidizer Acidithrix ferrooxidans strain Py-F3.</title>
        <authorList>
            <person name="Poehlein A."/>
            <person name="Eisen S."/>
            <person name="Schloemann M."/>
            <person name="Johnson B.D."/>
            <person name="Daniel R."/>
            <person name="Muehling M."/>
        </authorList>
    </citation>
    <scope>NUCLEOTIDE SEQUENCE [LARGE SCALE GENOMIC DNA]</scope>
    <source>
        <strain evidence="5 6">Py-F3</strain>
    </source>
</reference>
<dbReference type="Gene3D" id="1.10.260.40">
    <property type="entry name" value="lambda repressor-like DNA-binding domains"/>
    <property type="match status" value="1"/>
</dbReference>
<keyword evidence="2" id="KW-0238">DNA-binding</keyword>
<dbReference type="OrthoDB" id="189006at2"/>
<proteinExistence type="predicted"/>
<evidence type="ECO:0000313" key="6">
    <source>
        <dbReference type="Proteomes" id="UP000032360"/>
    </source>
</evidence>
<gene>
    <name evidence="5" type="primary">ccpA1</name>
    <name evidence="5" type="ORF">AXFE_10160</name>
</gene>
<dbReference type="Gene3D" id="3.40.50.2300">
    <property type="match status" value="2"/>
</dbReference>
<dbReference type="EMBL" id="JXYS01000025">
    <property type="protein sequence ID" value="KJF18115.1"/>
    <property type="molecule type" value="Genomic_DNA"/>
</dbReference>
<protein>
    <submittedName>
        <fullName evidence="5">Catabolite control protein A</fullName>
    </submittedName>
</protein>
<dbReference type="CDD" id="cd01392">
    <property type="entry name" value="HTH_LacI"/>
    <property type="match status" value="1"/>
</dbReference>
<keyword evidence="3" id="KW-0804">Transcription</keyword>
<name>A0A0D8HJI7_9ACTN</name>
<dbReference type="InterPro" id="IPR046335">
    <property type="entry name" value="LacI/GalR-like_sensor"/>
</dbReference>
<dbReference type="Proteomes" id="UP000032360">
    <property type="component" value="Unassembled WGS sequence"/>
</dbReference>
<organism evidence="5 6">
    <name type="scientific">Acidithrix ferrooxidans</name>
    <dbReference type="NCBI Taxonomy" id="1280514"/>
    <lineage>
        <taxon>Bacteria</taxon>
        <taxon>Bacillati</taxon>
        <taxon>Actinomycetota</taxon>
        <taxon>Acidimicrobiia</taxon>
        <taxon>Acidimicrobiales</taxon>
        <taxon>Acidimicrobiaceae</taxon>
        <taxon>Acidithrix</taxon>
    </lineage>
</organism>
<dbReference type="Pfam" id="PF00356">
    <property type="entry name" value="LacI"/>
    <property type="match status" value="1"/>
</dbReference>
<dbReference type="GO" id="GO:0000976">
    <property type="term" value="F:transcription cis-regulatory region binding"/>
    <property type="evidence" value="ECO:0007669"/>
    <property type="project" value="TreeGrafter"/>
</dbReference>
<dbReference type="SUPFAM" id="SSF47413">
    <property type="entry name" value="lambda repressor-like DNA-binding domains"/>
    <property type="match status" value="1"/>
</dbReference>